<feature type="region of interest" description="Disordered" evidence="3">
    <location>
        <begin position="1"/>
        <end position="21"/>
    </location>
</feature>
<organism evidence="5 6">
    <name type="scientific">Nocardia acididurans</name>
    <dbReference type="NCBI Taxonomy" id="2802282"/>
    <lineage>
        <taxon>Bacteria</taxon>
        <taxon>Bacillati</taxon>
        <taxon>Actinomycetota</taxon>
        <taxon>Actinomycetes</taxon>
        <taxon>Mycobacteriales</taxon>
        <taxon>Nocardiaceae</taxon>
        <taxon>Nocardia</taxon>
    </lineage>
</organism>
<dbReference type="EMBL" id="JAERRJ010000008">
    <property type="protein sequence ID" value="MBL1076989.1"/>
    <property type="molecule type" value="Genomic_DNA"/>
</dbReference>
<evidence type="ECO:0000256" key="2">
    <source>
        <dbReference type="ARBA" id="ARBA00023163"/>
    </source>
</evidence>
<dbReference type="SUPFAM" id="SSF46689">
    <property type="entry name" value="Homeodomain-like"/>
    <property type="match status" value="2"/>
</dbReference>
<dbReference type="InterPro" id="IPR009057">
    <property type="entry name" value="Homeodomain-like_sf"/>
</dbReference>
<dbReference type="Gene3D" id="3.40.50.880">
    <property type="match status" value="1"/>
</dbReference>
<dbReference type="Gene3D" id="1.10.10.60">
    <property type="entry name" value="Homeodomain-like"/>
    <property type="match status" value="1"/>
</dbReference>
<comment type="caution">
    <text evidence="5">The sequence shown here is derived from an EMBL/GenBank/DDBJ whole genome shotgun (WGS) entry which is preliminary data.</text>
</comment>
<sequence>MTCKDMGNPPDSRHPAAARTPPCRAAARYDSGWNAIYPKDRATHRIAVLAVPPVTNFDLSIPELLFPAVQIDGEPGYQVVVCTADTGVVPSYSGVPVVIDTGLEALTSADTVIVAGTGARTDGDPRILRALRDAARNRQRIASICTGAFVLAQAGLLDGRPATTYWLYSDEMRHRFPAVRLQPDVLFVDDGDILTSAGVAAGLDLCLHLIRRDYGAAVANTVGRLGVIAPTRPGGQAQFLETPLPPESGTSLADTRAWALARLDEPLTLRELAAHAHMSTRTLTRRFRAETGASPLQWLLHQRVDRARELLEVTDLPMDDVARRSGLGTAESLRQHMIRRNGVPPSTYRATFTHRNTSQ</sequence>
<dbReference type="Pfam" id="PF01965">
    <property type="entry name" value="DJ-1_PfpI"/>
    <property type="match status" value="1"/>
</dbReference>
<dbReference type="InterPro" id="IPR002818">
    <property type="entry name" value="DJ-1/PfpI"/>
</dbReference>
<dbReference type="InterPro" id="IPR018060">
    <property type="entry name" value="HTH_AraC"/>
</dbReference>
<evidence type="ECO:0000256" key="1">
    <source>
        <dbReference type="ARBA" id="ARBA00023015"/>
    </source>
</evidence>
<dbReference type="InterPro" id="IPR029062">
    <property type="entry name" value="Class_I_gatase-like"/>
</dbReference>
<dbReference type="PANTHER" id="PTHR43130:SF3">
    <property type="entry name" value="HTH-TYPE TRANSCRIPTIONAL REGULATOR RV1931C"/>
    <property type="match status" value="1"/>
</dbReference>
<dbReference type="InterPro" id="IPR052158">
    <property type="entry name" value="INH-QAR"/>
</dbReference>
<gene>
    <name evidence="5" type="ORF">JK358_21565</name>
</gene>
<keyword evidence="2" id="KW-0804">Transcription</keyword>
<evidence type="ECO:0000313" key="6">
    <source>
        <dbReference type="Proteomes" id="UP000602198"/>
    </source>
</evidence>
<evidence type="ECO:0000313" key="5">
    <source>
        <dbReference type="EMBL" id="MBL1076989.1"/>
    </source>
</evidence>
<dbReference type="PROSITE" id="PS01124">
    <property type="entry name" value="HTH_ARAC_FAMILY_2"/>
    <property type="match status" value="1"/>
</dbReference>
<feature type="domain" description="HTH araC/xylS-type" evidence="4">
    <location>
        <begin position="253"/>
        <end position="351"/>
    </location>
</feature>
<dbReference type="Proteomes" id="UP000602198">
    <property type="component" value="Unassembled WGS sequence"/>
</dbReference>
<dbReference type="SUPFAM" id="SSF52317">
    <property type="entry name" value="Class I glutamine amidotransferase-like"/>
    <property type="match status" value="1"/>
</dbReference>
<dbReference type="SMART" id="SM00342">
    <property type="entry name" value="HTH_ARAC"/>
    <property type="match status" value="1"/>
</dbReference>
<keyword evidence="6" id="KW-1185">Reference proteome</keyword>
<keyword evidence="1" id="KW-0805">Transcription regulation</keyword>
<dbReference type="CDD" id="cd03137">
    <property type="entry name" value="GATase1_AraC_1"/>
    <property type="match status" value="1"/>
</dbReference>
<accession>A0ABS1MB59</accession>
<reference evidence="5 6" key="1">
    <citation type="submission" date="2021-01" db="EMBL/GenBank/DDBJ databases">
        <title>WGS of actinomycetes isolated from Thailand.</title>
        <authorList>
            <person name="Thawai C."/>
        </authorList>
    </citation>
    <scope>NUCLEOTIDE SEQUENCE [LARGE SCALE GENOMIC DNA]</scope>
    <source>
        <strain evidence="5 6">LPG 2</strain>
    </source>
</reference>
<evidence type="ECO:0000256" key="3">
    <source>
        <dbReference type="SAM" id="MobiDB-lite"/>
    </source>
</evidence>
<proteinExistence type="predicted"/>
<dbReference type="PANTHER" id="PTHR43130">
    <property type="entry name" value="ARAC-FAMILY TRANSCRIPTIONAL REGULATOR"/>
    <property type="match status" value="1"/>
</dbReference>
<evidence type="ECO:0000259" key="4">
    <source>
        <dbReference type="PROSITE" id="PS01124"/>
    </source>
</evidence>
<dbReference type="Pfam" id="PF12833">
    <property type="entry name" value="HTH_18"/>
    <property type="match status" value="1"/>
</dbReference>
<name>A0ABS1MB59_9NOCA</name>
<protein>
    <submittedName>
        <fullName evidence="5">DJ-1/PfpI family protein</fullName>
    </submittedName>
</protein>